<reference evidence="1" key="1">
    <citation type="submission" date="2025-08" db="UniProtKB">
        <authorList>
            <consortium name="Ensembl"/>
        </authorList>
    </citation>
    <scope>IDENTIFICATION</scope>
</reference>
<dbReference type="Proteomes" id="UP000261500">
    <property type="component" value="Unplaced"/>
</dbReference>
<dbReference type="AlphaFoldDB" id="A0A3B3VXK4"/>
<keyword evidence="2" id="KW-1185">Reference proteome</keyword>
<evidence type="ECO:0000313" key="2">
    <source>
        <dbReference type="Proteomes" id="UP000261500"/>
    </source>
</evidence>
<reference evidence="1" key="2">
    <citation type="submission" date="2025-09" db="UniProtKB">
        <authorList>
            <consortium name="Ensembl"/>
        </authorList>
    </citation>
    <scope>IDENTIFICATION</scope>
</reference>
<proteinExistence type="predicted"/>
<protein>
    <submittedName>
        <fullName evidence="1">Uncharacterized protein</fullName>
    </submittedName>
</protein>
<organism evidence="1 2">
    <name type="scientific">Poecilia latipinna</name>
    <name type="common">sailfin molly</name>
    <dbReference type="NCBI Taxonomy" id="48699"/>
    <lineage>
        <taxon>Eukaryota</taxon>
        <taxon>Metazoa</taxon>
        <taxon>Chordata</taxon>
        <taxon>Craniata</taxon>
        <taxon>Vertebrata</taxon>
        <taxon>Euteleostomi</taxon>
        <taxon>Actinopterygii</taxon>
        <taxon>Neopterygii</taxon>
        <taxon>Teleostei</taxon>
        <taxon>Neoteleostei</taxon>
        <taxon>Acanthomorphata</taxon>
        <taxon>Ovalentaria</taxon>
        <taxon>Atherinomorphae</taxon>
        <taxon>Cyprinodontiformes</taxon>
        <taxon>Poeciliidae</taxon>
        <taxon>Poeciliinae</taxon>
        <taxon>Poecilia</taxon>
    </lineage>
</organism>
<dbReference type="GeneTree" id="ENSGT00940000178528"/>
<dbReference type="Ensembl" id="ENSPLAT00000030798.1">
    <property type="protein sequence ID" value="ENSPLAP00000029494.1"/>
    <property type="gene ID" value="ENSPLAG00000019764.1"/>
</dbReference>
<evidence type="ECO:0000313" key="1">
    <source>
        <dbReference type="Ensembl" id="ENSPLAP00000029494.1"/>
    </source>
</evidence>
<sequence>LGESVLQHNLVFLQQRHAGFCTLPQVHPHQACIPSPCRGSGHLGMQKRLLPAQPMDCWQKP</sequence>
<accession>A0A3B3VXK4</accession>
<name>A0A3B3VXK4_9TELE</name>